<feature type="transmembrane region" description="Helical" evidence="3">
    <location>
        <begin position="169"/>
        <end position="188"/>
    </location>
</feature>
<sequence>MVSTVSKLLVALLAFQSQQCVAFIGIQKGIVLHHRSASSPIRGPTGHCKGLQTNPDFVFTNNRGTASVTRSLSVTDANSLAVNLGYLVAAGSLLLYTPIAVRVARQGSANGLTISTWWLKLSSYTCSDVYAFSKGYPLSTYAETLVITAESAVILLLVASVQKRFDAQFAALASVYALILCWAIFGPAPPEVVALGQASSAVLNTGAIIPQLMLNAERRSPGDYSPVTAGLAALGCAIRLFTTVQLADSDPVLLGTFGVALLVNGTLLTQILYYGMAVRGQSLGSLLLADVRSKS</sequence>
<dbReference type="InterPro" id="IPR016817">
    <property type="entry name" value="MannP-dilichol_defect-1"/>
</dbReference>
<evidence type="ECO:0008006" key="6">
    <source>
        <dbReference type="Google" id="ProtNLM"/>
    </source>
</evidence>
<accession>A0A7S2EU39</accession>
<organism evidence="5">
    <name type="scientific">Trieres chinensis</name>
    <name type="common">Marine centric diatom</name>
    <name type="synonym">Odontella sinensis</name>
    <dbReference type="NCBI Taxonomy" id="1514140"/>
    <lineage>
        <taxon>Eukaryota</taxon>
        <taxon>Sar</taxon>
        <taxon>Stramenopiles</taxon>
        <taxon>Ochrophyta</taxon>
        <taxon>Bacillariophyta</taxon>
        <taxon>Mediophyceae</taxon>
        <taxon>Biddulphiophycidae</taxon>
        <taxon>Eupodiscales</taxon>
        <taxon>Parodontellaceae</taxon>
        <taxon>Trieres</taxon>
    </lineage>
</organism>
<keyword evidence="3" id="KW-1133">Transmembrane helix</keyword>
<dbReference type="AlphaFoldDB" id="A0A7S2EU39"/>
<feature type="transmembrane region" description="Helical" evidence="3">
    <location>
        <begin position="138"/>
        <end position="157"/>
    </location>
</feature>
<keyword evidence="1" id="KW-0813">Transport</keyword>
<dbReference type="PANTHER" id="PTHR12226">
    <property type="entry name" value="MANNOSE-P-DOLICHOL UTILIZATION DEFECT 1 LEC35 -RELATED"/>
    <property type="match status" value="1"/>
</dbReference>
<evidence type="ECO:0000256" key="3">
    <source>
        <dbReference type="SAM" id="Phobius"/>
    </source>
</evidence>
<dbReference type="EMBL" id="HBGO01032287">
    <property type="protein sequence ID" value="CAD9356745.1"/>
    <property type="molecule type" value="Transcribed_RNA"/>
</dbReference>
<feature type="signal peptide" evidence="4">
    <location>
        <begin position="1"/>
        <end position="22"/>
    </location>
</feature>
<protein>
    <recommendedName>
        <fullName evidence="6">Mannose-P-dolichol utilization defect 1 protein homolog</fullName>
    </recommendedName>
</protein>
<proteinExistence type="predicted"/>
<feature type="transmembrane region" description="Helical" evidence="3">
    <location>
        <begin position="80"/>
        <end position="99"/>
    </location>
</feature>
<feature type="chain" id="PRO_5031243484" description="Mannose-P-dolichol utilization defect 1 protein homolog" evidence="4">
    <location>
        <begin position="23"/>
        <end position="295"/>
    </location>
</feature>
<reference evidence="5" key="1">
    <citation type="submission" date="2021-01" db="EMBL/GenBank/DDBJ databases">
        <authorList>
            <person name="Corre E."/>
            <person name="Pelletier E."/>
            <person name="Niang G."/>
            <person name="Scheremetjew M."/>
            <person name="Finn R."/>
            <person name="Kale V."/>
            <person name="Holt S."/>
            <person name="Cochrane G."/>
            <person name="Meng A."/>
            <person name="Brown T."/>
            <person name="Cohen L."/>
        </authorList>
    </citation>
    <scope>NUCLEOTIDE SEQUENCE</scope>
    <source>
        <strain evidence="5">Grunow 1884</strain>
    </source>
</reference>
<evidence type="ECO:0000256" key="2">
    <source>
        <dbReference type="ARBA" id="ARBA00022737"/>
    </source>
</evidence>
<gene>
    <name evidence="5" type="ORF">OSIN01602_LOCUS18596</name>
</gene>
<keyword evidence="3" id="KW-0812">Transmembrane</keyword>
<name>A0A7S2EU39_TRICV</name>
<keyword evidence="3" id="KW-0472">Membrane</keyword>
<keyword evidence="4" id="KW-0732">Signal</keyword>
<dbReference type="PANTHER" id="PTHR12226:SF2">
    <property type="entry name" value="MANNOSE-P-DOLICHOL UTILIZATION DEFECT 1 PROTEIN"/>
    <property type="match status" value="1"/>
</dbReference>
<dbReference type="Gene3D" id="1.20.1280.290">
    <property type="match status" value="1"/>
</dbReference>
<evidence type="ECO:0000313" key="5">
    <source>
        <dbReference type="EMBL" id="CAD9356745.1"/>
    </source>
</evidence>
<evidence type="ECO:0000256" key="1">
    <source>
        <dbReference type="ARBA" id="ARBA00022448"/>
    </source>
</evidence>
<keyword evidence="2" id="KW-0677">Repeat</keyword>
<feature type="transmembrane region" description="Helical" evidence="3">
    <location>
        <begin position="252"/>
        <end position="274"/>
    </location>
</feature>
<evidence type="ECO:0000256" key="4">
    <source>
        <dbReference type="SAM" id="SignalP"/>
    </source>
</evidence>